<evidence type="ECO:0000256" key="1">
    <source>
        <dbReference type="SAM" id="MobiDB-lite"/>
    </source>
</evidence>
<protein>
    <submittedName>
        <fullName evidence="2">Uncharacterized protein</fullName>
    </submittedName>
</protein>
<name>A0A9P4QAJ8_9PEZI</name>
<keyword evidence="3" id="KW-1185">Reference proteome</keyword>
<gene>
    <name evidence="2" type="ORF">K431DRAFT_303764</name>
</gene>
<feature type="region of interest" description="Disordered" evidence="1">
    <location>
        <begin position="41"/>
        <end position="143"/>
    </location>
</feature>
<feature type="compositionally biased region" description="Basic and acidic residues" evidence="1">
    <location>
        <begin position="121"/>
        <end position="135"/>
    </location>
</feature>
<feature type="compositionally biased region" description="Low complexity" evidence="1">
    <location>
        <begin position="89"/>
        <end position="104"/>
    </location>
</feature>
<organism evidence="2 3">
    <name type="scientific">Polychaeton citri CBS 116435</name>
    <dbReference type="NCBI Taxonomy" id="1314669"/>
    <lineage>
        <taxon>Eukaryota</taxon>
        <taxon>Fungi</taxon>
        <taxon>Dikarya</taxon>
        <taxon>Ascomycota</taxon>
        <taxon>Pezizomycotina</taxon>
        <taxon>Dothideomycetes</taxon>
        <taxon>Dothideomycetidae</taxon>
        <taxon>Capnodiales</taxon>
        <taxon>Capnodiaceae</taxon>
        <taxon>Polychaeton</taxon>
    </lineage>
</organism>
<feature type="compositionally biased region" description="Low complexity" evidence="1">
    <location>
        <begin position="41"/>
        <end position="54"/>
    </location>
</feature>
<evidence type="ECO:0000313" key="2">
    <source>
        <dbReference type="EMBL" id="KAF2721117.1"/>
    </source>
</evidence>
<accession>A0A9P4QAJ8</accession>
<reference evidence="2" key="1">
    <citation type="journal article" date="2020" name="Stud. Mycol.">
        <title>101 Dothideomycetes genomes: a test case for predicting lifestyles and emergence of pathogens.</title>
        <authorList>
            <person name="Haridas S."/>
            <person name="Albert R."/>
            <person name="Binder M."/>
            <person name="Bloem J."/>
            <person name="Labutti K."/>
            <person name="Salamov A."/>
            <person name="Andreopoulos B."/>
            <person name="Baker S."/>
            <person name="Barry K."/>
            <person name="Bills G."/>
            <person name="Bluhm B."/>
            <person name="Cannon C."/>
            <person name="Castanera R."/>
            <person name="Culley D."/>
            <person name="Daum C."/>
            <person name="Ezra D."/>
            <person name="Gonzalez J."/>
            <person name="Henrissat B."/>
            <person name="Kuo A."/>
            <person name="Liang C."/>
            <person name="Lipzen A."/>
            <person name="Lutzoni F."/>
            <person name="Magnuson J."/>
            <person name="Mondo S."/>
            <person name="Nolan M."/>
            <person name="Ohm R."/>
            <person name="Pangilinan J."/>
            <person name="Park H.-J."/>
            <person name="Ramirez L."/>
            <person name="Alfaro M."/>
            <person name="Sun H."/>
            <person name="Tritt A."/>
            <person name="Yoshinaga Y."/>
            <person name="Zwiers L.-H."/>
            <person name="Turgeon B."/>
            <person name="Goodwin S."/>
            <person name="Spatafora J."/>
            <person name="Crous P."/>
            <person name="Grigoriev I."/>
        </authorList>
    </citation>
    <scope>NUCLEOTIDE SEQUENCE</scope>
    <source>
        <strain evidence="2">CBS 116435</strain>
    </source>
</reference>
<dbReference type="EMBL" id="MU003793">
    <property type="protein sequence ID" value="KAF2721117.1"/>
    <property type="molecule type" value="Genomic_DNA"/>
</dbReference>
<comment type="caution">
    <text evidence="2">The sequence shown here is derived from an EMBL/GenBank/DDBJ whole genome shotgun (WGS) entry which is preliminary data.</text>
</comment>
<proteinExistence type="predicted"/>
<dbReference type="Proteomes" id="UP000799441">
    <property type="component" value="Unassembled WGS sequence"/>
</dbReference>
<evidence type="ECO:0000313" key="3">
    <source>
        <dbReference type="Proteomes" id="UP000799441"/>
    </source>
</evidence>
<dbReference type="OrthoDB" id="3646161at2759"/>
<sequence length="143" mass="15962">MFPVDSLPPQYCEDRIAADKAKRDMERQRQLVALEEAAKQIHQITSQQRHQQQQPSSLSDAMRQQRPPLSRPASSSFLGNVFQGFVKARSSPPTTPSTRTPSPSNQKQLGDGFPTAAGSKKPVDSTEQKRKRDEDLLCFLGRA</sequence>
<dbReference type="AlphaFoldDB" id="A0A9P4QAJ8"/>